<accession>A0A427A1T0</accession>
<proteinExistence type="predicted"/>
<protein>
    <submittedName>
        <fullName evidence="1">Uncharacterized protein</fullName>
    </submittedName>
</protein>
<organism evidence="1 2">
    <name type="scientific">Ensete ventricosum</name>
    <name type="common">Abyssinian banana</name>
    <name type="synonym">Musa ensete</name>
    <dbReference type="NCBI Taxonomy" id="4639"/>
    <lineage>
        <taxon>Eukaryota</taxon>
        <taxon>Viridiplantae</taxon>
        <taxon>Streptophyta</taxon>
        <taxon>Embryophyta</taxon>
        <taxon>Tracheophyta</taxon>
        <taxon>Spermatophyta</taxon>
        <taxon>Magnoliopsida</taxon>
        <taxon>Liliopsida</taxon>
        <taxon>Zingiberales</taxon>
        <taxon>Musaceae</taxon>
        <taxon>Ensete</taxon>
    </lineage>
</organism>
<dbReference type="Proteomes" id="UP000287651">
    <property type="component" value="Unassembled WGS sequence"/>
</dbReference>
<evidence type="ECO:0000313" key="1">
    <source>
        <dbReference type="EMBL" id="RRT70166.1"/>
    </source>
</evidence>
<name>A0A427A1T0_ENSVE</name>
<comment type="caution">
    <text evidence="1">The sequence shown here is derived from an EMBL/GenBank/DDBJ whole genome shotgun (WGS) entry which is preliminary data.</text>
</comment>
<reference evidence="1 2" key="1">
    <citation type="journal article" date="2014" name="Agronomy (Basel)">
        <title>A Draft Genome Sequence for Ensete ventricosum, the Drought-Tolerant Tree Against Hunger.</title>
        <authorList>
            <person name="Harrison J."/>
            <person name="Moore K.A."/>
            <person name="Paszkiewicz K."/>
            <person name="Jones T."/>
            <person name="Grant M."/>
            <person name="Ambacheew D."/>
            <person name="Muzemil S."/>
            <person name="Studholme D.J."/>
        </authorList>
    </citation>
    <scope>NUCLEOTIDE SEQUENCE [LARGE SCALE GENOMIC DNA]</scope>
</reference>
<dbReference type="AlphaFoldDB" id="A0A427A1T0"/>
<sequence length="154" mass="16678">MLCYRMISSDSLRFDSDCATLDAAIHWAHPFVVTRYSCVSKGGLRAYSVGPTPTSGLSWATSSGLGRDQLLSLSFLPSPREEALRRQGEGSFISVIYISTRGCATLVSSALARLSGNYQTSHGKLSGKWEVLRKKSRDCEPLGEAEGLLGDARD</sequence>
<evidence type="ECO:0000313" key="2">
    <source>
        <dbReference type="Proteomes" id="UP000287651"/>
    </source>
</evidence>
<gene>
    <name evidence="1" type="ORF">B296_00031978</name>
</gene>
<dbReference type="EMBL" id="AMZH03004109">
    <property type="protein sequence ID" value="RRT70166.1"/>
    <property type="molecule type" value="Genomic_DNA"/>
</dbReference>